<organism evidence="2 3">
    <name type="scientific">Tothia fuscella</name>
    <dbReference type="NCBI Taxonomy" id="1048955"/>
    <lineage>
        <taxon>Eukaryota</taxon>
        <taxon>Fungi</taxon>
        <taxon>Dikarya</taxon>
        <taxon>Ascomycota</taxon>
        <taxon>Pezizomycotina</taxon>
        <taxon>Dothideomycetes</taxon>
        <taxon>Pleosporomycetidae</taxon>
        <taxon>Venturiales</taxon>
        <taxon>Cylindrosympodiaceae</taxon>
        <taxon>Tothia</taxon>
    </lineage>
</organism>
<gene>
    <name evidence="2" type="ORF">EJ08DRAFT_485747</name>
</gene>
<dbReference type="AlphaFoldDB" id="A0A9P4TT76"/>
<feature type="region of interest" description="Disordered" evidence="1">
    <location>
        <begin position="99"/>
        <end position="125"/>
    </location>
</feature>
<feature type="compositionally biased region" description="Polar residues" evidence="1">
    <location>
        <begin position="138"/>
        <end position="180"/>
    </location>
</feature>
<feature type="compositionally biased region" description="Low complexity" evidence="1">
    <location>
        <begin position="8"/>
        <end position="22"/>
    </location>
</feature>
<keyword evidence="3" id="KW-1185">Reference proteome</keyword>
<reference evidence="2" key="1">
    <citation type="journal article" date="2020" name="Stud. Mycol.">
        <title>101 Dothideomycetes genomes: a test case for predicting lifestyles and emergence of pathogens.</title>
        <authorList>
            <person name="Haridas S."/>
            <person name="Albert R."/>
            <person name="Binder M."/>
            <person name="Bloem J."/>
            <person name="Labutti K."/>
            <person name="Salamov A."/>
            <person name="Andreopoulos B."/>
            <person name="Baker S."/>
            <person name="Barry K."/>
            <person name="Bills G."/>
            <person name="Bluhm B."/>
            <person name="Cannon C."/>
            <person name="Castanera R."/>
            <person name="Culley D."/>
            <person name="Daum C."/>
            <person name="Ezra D."/>
            <person name="Gonzalez J."/>
            <person name="Henrissat B."/>
            <person name="Kuo A."/>
            <person name="Liang C."/>
            <person name="Lipzen A."/>
            <person name="Lutzoni F."/>
            <person name="Magnuson J."/>
            <person name="Mondo S."/>
            <person name="Nolan M."/>
            <person name="Ohm R."/>
            <person name="Pangilinan J."/>
            <person name="Park H.-J."/>
            <person name="Ramirez L."/>
            <person name="Alfaro M."/>
            <person name="Sun H."/>
            <person name="Tritt A."/>
            <person name="Yoshinaga Y."/>
            <person name="Zwiers L.-H."/>
            <person name="Turgeon B."/>
            <person name="Goodwin S."/>
            <person name="Spatafora J."/>
            <person name="Crous P."/>
            <person name="Grigoriev I."/>
        </authorList>
    </citation>
    <scope>NUCLEOTIDE SEQUENCE</scope>
    <source>
        <strain evidence="2">CBS 130266</strain>
    </source>
</reference>
<accession>A0A9P4TT76</accession>
<protein>
    <submittedName>
        <fullName evidence="2">Uncharacterized protein</fullName>
    </submittedName>
</protein>
<proteinExistence type="predicted"/>
<evidence type="ECO:0000256" key="1">
    <source>
        <dbReference type="SAM" id="MobiDB-lite"/>
    </source>
</evidence>
<feature type="region of interest" description="Disordered" evidence="1">
    <location>
        <begin position="137"/>
        <end position="187"/>
    </location>
</feature>
<dbReference type="Proteomes" id="UP000800235">
    <property type="component" value="Unassembled WGS sequence"/>
</dbReference>
<feature type="region of interest" description="Disordered" evidence="1">
    <location>
        <begin position="1"/>
        <end position="34"/>
    </location>
</feature>
<dbReference type="EMBL" id="MU007094">
    <property type="protein sequence ID" value="KAF2422058.1"/>
    <property type="molecule type" value="Genomic_DNA"/>
</dbReference>
<comment type="caution">
    <text evidence="2">The sequence shown here is derived from an EMBL/GenBank/DDBJ whole genome shotgun (WGS) entry which is preliminary data.</text>
</comment>
<name>A0A9P4TT76_9PEZI</name>
<evidence type="ECO:0000313" key="3">
    <source>
        <dbReference type="Proteomes" id="UP000800235"/>
    </source>
</evidence>
<feature type="compositionally biased region" description="Polar residues" evidence="1">
    <location>
        <begin position="99"/>
        <end position="119"/>
    </location>
</feature>
<sequence>MPTIATHSSSRSSNSTSRLASSVAPPPQTQQTTPVAHENLGHLRSSYSVLMQALRTPHNETAQTSRNFPIASYSAFGVACQSHASPTRQKAPILEALYSPTSTSGRNQIPATSRSSSAGLSPVDRWSTTGERRLQAQLHPSSNPFNDCMNSPARTSNTNTSSLTPVYTHQSSLNSTSSTFLIDDGPDSEGREIRTLLRGIDDQSYRMTRRKEARMHQVHFSEIA</sequence>
<evidence type="ECO:0000313" key="2">
    <source>
        <dbReference type="EMBL" id="KAF2422058.1"/>
    </source>
</evidence>